<keyword evidence="1" id="KW-0175">Coiled coil</keyword>
<evidence type="ECO:0000256" key="2">
    <source>
        <dbReference type="SAM" id="MobiDB-lite"/>
    </source>
</evidence>
<organism evidence="4 6">
    <name type="scientific">Rozella allomycis (strain CSF55)</name>
    <dbReference type="NCBI Taxonomy" id="988480"/>
    <lineage>
        <taxon>Eukaryota</taxon>
        <taxon>Fungi</taxon>
        <taxon>Fungi incertae sedis</taxon>
        <taxon>Cryptomycota</taxon>
        <taxon>Cryptomycota incertae sedis</taxon>
        <taxon>Rozella</taxon>
    </lineage>
</organism>
<evidence type="ECO:0000313" key="7">
    <source>
        <dbReference type="Proteomes" id="UP000281549"/>
    </source>
</evidence>
<keyword evidence="3" id="KW-0472">Membrane</keyword>
<accession>A0A075AYQ0</accession>
<feature type="transmembrane region" description="Helical" evidence="3">
    <location>
        <begin position="217"/>
        <end position="243"/>
    </location>
</feature>
<evidence type="ECO:0000256" key="1">
    <source>
        <dbReference type="SAM" id="Coils"/>
    </source>
</evidence>
<dbReference type="Proteomes" id="UP000030755">
    <property type="component" value="Unassembled WGS sequence"/>
</dbReference>
<dbReference type="EMBL" id="KE560848">
    <property type="protein sequence ID" value="EPZ35249.1"/>
    <property type="molecule type" value="Genomic_DNA"/>
</dbReference>
<dbReference type="Proteomes" id="UP000281549">
    <property type="component" value="Unassembled WGS sequence"/>
</dbReference>
<evidence type="ECO:0000313" key="6">
    <source>
        <dbReference type="Proteomes" id="UP000030755"/>
    </source>
</evidence>
<dbReference type="HOGENOM" id="CLU_352012_0_0_1"/>
<feature type="coiled-coil region" evidence="1">
    <location>
        <begin position="518"/>
        <end position="545"/>
    </location>
</feature>
<reference evidence="7" key="2">
    <citation type="journal article" date="2018" name="Nat. Microbiol.">
        <title>Leveraging single-cell genomics to expand the fungal tree of life.</title>
        <authorList>
            <person name="Ahrendt S.R."/>
            <person name="Quandt C.A."/>
            <person name="Ciobanu D."/>
            <person name="Clum A."/>
            <person name="Salamov A."/>
            <person name="Andreopoulos B."/>
            <person name="Cheng J.F."/>
            <person name="Woyke T."/>
            <person name="Pelin A."/>
            <person name="Henrissat B."/>
            <person name="Reynolds N.K."/>
            <person name="Benny G.L."/>
            <person name="Smith M.E."/>
            <person name="James T.Y."/>
            <person name="Grigoriev I.V."/>
        </authorList>
    </citation>
    <scope>NUCLEOTIDE SEQUENCE [LARGE SCALE GENOMIC DNA]</scope>
    <source>
        <strain evidence="7">CSF55</strain>
    </source>
</reference>
<name>A0A075AYQ0_ROZAC</name>
<evidence type="ECO:0000313" key="4">
    <source>
        <dbReference type="EMBL" id="EPZ35249.1"/>
    </source>
</evidence>
<keyword evidence="3" id="KW-0812">Transmembrane</keyword>
<feature type="coiled-coil region" evidence="1">
    <location>
        <begin position="428"/>
        <end position="455"/>
    </location>
</feature>
<dbReference type="EMBL" id="ML005330">
    <property type="protein sequence ID" value="RKP18942.1"/>
    <property type="molecule type" value="Genomic_DNA"/>
</dbReference>
<dbReference type="AlphaFoldDB" id="A0A075AYQ0"/>
<reference evidence="4 6" key="1">
    <citation type="journal article" date="2013" name="Curr. Biol.">
        <title>Shared signatures of parasitism and phylogenomics unite Cryptomycota and microsporidia.</title>
        <authorList>
            <person name="James T.Y."/>
            <person name="Pelin A."/>
            <person name="Bonen L."/>
            <person name="Ahrendt S."/>
            <person name="Sain D."/>
            <person name="Corradi N."/>
            <person name="Stajich J.E."/>
        </authorList>
    </citation>
    <scope>NUCLEOTIDE SEQUENCE [LARGE SCALE GENOMIC DNA]</scope>
    <source>
        <strain evidence="4 6">CSF55</strain>
        <strain evidence="4 6">CSF55</strain>
    </source>
</reference>
<evidence type="ECO:0000256" key="3">
    <source>
        <dbReference type="SAM" id="Phobius"/>
    </source>
</evidence>
<evidence type="ECO:0000313" key="5">
    <source>
        <dbReference type="EMBL" id="RKP18942.1"/>
    </source>
</evidence>
<keyword evidence="6" id="KW-1185">Reference proteome</keyword>
<feature type="compositionally biased region" description="Basic and acidic residues" evidence="2">
    <location>
        <begin position="672"/>
        <end position="685"/>
    </location>
</feature>
<feature type="region of interest" description="Disordered" evidence="2">
    <location>
        <begin position="672"/>
        <end position="693"/>
    </location>
</feature>
<sequence>MIRTIYPTVNAEDWASLIRLSQYHDMVIKEWIHNFYKRGGWIGLNEQRLIGNMGPSRNPATQTRVLKNLQISRDKITSFFVLRDNLSSIDHKSFECAEYSDGLHFDVNYSRLMYIELSSCLTCDLFFQYYFCNDDVCLKSKAKLKSIQSTKSLLLMTFLNYVTEVFGNNFVCFFAYYFITELMILYFVGVSYEFCQAMFKVMTIVAHDKIEIRKSSIFVAGALFLCFQIIPNFNVIMALLFYVSDKLVDIWFYNLWNTLPIYVFLYSLPALYFPPNSLTSLGIILYLFLDESKILMGRYLLNQTMIYFKQYFKKKFHVGSLESFGISNEKSLFFDNVQFMNENELKLLGQSSVIIEGLNRMINDLSNDILELIREQRMEYSALINERNLKIFKLQYLVDSMHKGILFEYLSRREALNSLLKFPIKVQSEEYQMEAEQLNKKIKVLLSLINNLKVEYLRKEEKQKIQLVREILYINMEMFPTLIDRYTFAAFRANHLHSLIENIINTHQSNVDVTIDQKNKLTIEISRKNNSIKSLKNTINDENHKLVRIWNKILNTPGLKVLLEKLEKNGLEKVIQDYKDSLSISSNKINSNSLDCNDKPTKSSSENSIVKFIINSPITEQKKQQVFKNVQLINSNDLNKKLIKKREKKNKKVLLNDLLMFTTDNKVDSLESTSLKDESVRENENKSTASSFEPMITSATTTLNTNTAATTTETTSTTTTMNWDKNFVNFTDFKVFRDTSCYLLNGPSLFPSSMFNPGNKVISSVKYKNNSVIGSNHDNLDIESDYIDGAFWIPNLDQE</sequence>
<proteinExistence type="predicted"/>
<reference evidence="5" key="3">
    <citation type="submission" date="2018-08" db="EMBL/GenBank/DDBJ databases">
        <title>Leveraging single-cell genomics to expand the Fungal Tree of Life.</title>
        <authorList>
            <consortium name="DOE Joint Genome Institute"/>
            <person name="Ahrendt S.R."/>
            <person name="Quandt C.A."/>
            <person name="Ciobanu D."/>
            <person name="Clum A."/>
            <person name="Salamov A."/>
            <person name="Andreopoulos B."/>
            <person name="Cheng J.-F."/>
            <person name="Woyke T."/>
            <person name="Pelin A."/>
            <person name="Henrissat B."/>
            <person name="Reynolds N."/>
            <person name="Benny G.L."/>
            <person name="Smith M.E."/>
            <person name="James T.Y."/>
            <person name="Grigoriev I.V."/>
        </authorList>
    </citation>
    <scope>NUCLEOTIDE SEQUENCE</scope>
    <source>
        <strain evidence="5">CSF55</strain>
    </source>
</reference>
<protein>
    <submittedName>
        <fullName evidence="4">Uncharacterized protein</fullName>
    </submittedName>
</protein>
<keyword evidence="3" id="KW-1133">Transmembrane helix</keyword>
<gene>
    <name evidence="4" type="ORF">O9G_000645</name>
    <name evidence="5" type="ORF">ROZALSC1DRAFT_29400</name>
</gene>